<accession>A0AAV6T1X7</accession>
<proteinExistence type="predicted"/>
<dbReference type="Proteomes" id="UP000693946">
    <property type="component" value="Linkage Group LG10"/>
</dbReference>
<protein>
    <submittedName>
        <fullName evidence="2">Uncharacterized protein</fullName>
    </submittedName>
</protein>
<feature type="region of interest" description="Disordered" evidence="1">
    <location>
        <begin position="24"/>
        <end position="66"/>
    </location>
</feature>
<dbReference type="EMBL" id="JAGKHQ010000002">
    <property type="protein sequence ID" value="KAG7523356.1"/>
    <property type="molecule type" value="Genomic_DNA"/>
</dbReference>
<name>A0AAV6T1X7_SOLSE</name>
<evidence type="ECO:0000313" key="2">
    <source>
        <dbReference type="EMBL" id="KAG7523356.1"/>
    </source>
</evidence>
<gene>
    <name evidence="2" type="ORF">JOB18_045317</name>
</gene>
<comment type="caution">
    <text evidence="2">The sequence shown here is derived from an EMBL/GenBank/DDBJ whole genome shotgun (WGS) entry which is preliminary data.</text>
</comment>
<evidence type="ECO:0000313" key="3">
    <source>
        <dbReference type="Proteomes" id="UP000693946"/>
    </source>
</evidence>
<sequence>MLLLFLSPCSSKFGDWDAVWTGSHQTHRGSAASSTDDDDIPGTCGSSAALGERGERAEREKLTSSSSGVLIAHIRIDMSSSGKDNSGAQHANYVGPYRLEKTLGKGQTDHVCIPVSQLCIRA</sequence>
<evidence type="ECO:0000256" key="1">
    <source>
        <dbReference type="SAM" id="MobiDB-lite"/>
    </source>
</evidence>
<reference evidence="2 3" key="1">
    <citation type="journal article" date="2021" name="Sci. Rep.">
        <title>Chromosome anchoring in Senegalese sole (Solea senegalensis) reveals sex-associated markers and genome rearrangements in flatfish.</title>
        <authorList>
            <person name="Guerrero-Cozar I."/>
            <person name="Gomez-Garrido J."/>
            <person name="Berbel C."/>
            <person name="Martinez-Blanch J.F."/>
            <person name="Alioto T."/>
            <person name="Claros M.G."/>
            <person name="Gagnaire P.A."/>
            <person name="Manchado M."/>
        </authorList>
    </citation>
    <scope>NUCLEOTIDE SEQUENCE [LARGE SCALE GENOMIC DNA]</scope>
    <source>
        <strain evidence="2">Sse05_10M</strain>
    </source>
</reference>
<feature type="compositionally biased region" description="Basic and acidic residues" evidence="1">
    <location>
        <begin position="52"/>
        <end position="62"/>
    </location>
</feature>
<organism evidence="2 3">
    <name type="scientific">Solea senegalensis</name>
    <name type="common">Senegalese sole</name>
    <dbReference type="NCBI Taxonomy" id="28829"/>
    <lineage>
        <taxon>Eukaryota</taxon>
        <taxon>Metazoa</taxon>
        <taxon>Chordata</taxon>
        <taxon>Craniata</taxon>
        <taxon>Vertebrata</taxon>
        <taxon>Euteleostomi</taxon>
        <taxon>Actinopterygii</taxon>
        <taxon>Neopterygii</taxon>
        <taxon>Teleostei</taxon>
        <taxon>Neoteleostei</taxon>
        <taxon>Acanthomorphata</taxon>
        <taxon>Carangaria</taxon>
        <taxon>Pleuronectiformes</taxon>
        <taxon>Pleuronectoidei</taxon>
        <taxon>Soleidae</taxon>
        <taxon>Solea</taxon>
    </lineage>
</organism>
<keyword evidence="3" id="KW-1185">Reference proteome</keyword>
<dbReference type="AlphaFoldDB" id="A0AAV6T1X7"/>